<dbReference type="InterPro" id="IPR006578">
    <property type="entry name" value="MADF-dom"/>
</dbReference>
<evidence type="ECO:0000313" key="3">
    <source>
        <dbReference type="EMBL" id="CAG9133865.1"/>
    </source>
</evidence>
<sequence length="292" mass="32655">MTLYNICHGRYNCTELTRLLSYEVPRTAQLRAVRRRRLFAAPGSNTNAGLRAPLRRMVDDYNTFFLGIDIFSSSHSKCATAAPQQRCSRALIIYMEFRQQRGCSAAAARHLATNLKAPLEYAGRCAWCLACQFNRECKSNKSGAGANESSKWFAFKKLMFLKGKNIPSLTVYGGLQFLHPACILQLRGPSANPWKADFEPPTNLPRFYGFTVVVPSDHEISTTGNGIQRNTVRPPADNQRKQQGENRESSSEEELSGSSSANIIGQRSYVSEGNTHQVAPTHRRSRYLKPSN</sequence>
<name>A0A8S4FZ24_PLUXY</name>
<feature type="compositionally biased region" description="Polar residues" evidence="1">
    <location>
        <begin position="261"/>
        <end position="278"/>
    </location>
</feature>
<protein>
    <submittedName>
        <fullName evidence="3">(diamondback moth) hypothetical protein</fullName>
    </submittedName>
</protein>
<gene>
    <name evidence="3" type="ORF">PLXY2_LOCUS12125</name>
</gene>
<proteinExistence type="predicted"/>
<comment type="caution">
    <text evidence="3">The sequence shown here is derived from an EMBL/GenBank/DDBJ whole genome shotgun (WGS) entry which is preliminary data.</text>
</comment>
<evidence type="ECO:0000313" key="4">
    <source>
        <dbReference type="Proteomes" id="UP000653454"/>
    </source>
</evidence>
<evidence type="ECO:0000256" key="1">
    <source>
        <dbReference type="SAM" id="MobiDB-lite"/>
    </source>
</evidence>
<dbReference type="EMBL" id="CAJHNJ030000069">
    <property type="protein sequence ID" value="CAG9133865.1"/>
    <property type="molecule type" value="Genomic_DNA"/>
</dbReference>
<feature type="compositionally biased region" description="Basic residues" evidence="1">
    <location>
        <begin position="281"/>
        <end position="292"/>
    </location>
</feature>
<dbReference type="Proteomes" id="UP000653454">
    <property type="component" value="Unassembled WGS sequence"/>
</dbReference>
<feature type="domain" description="MADF" evidence="2">
    <location>
        <begin position="100"/>
        <end position="161"/>
    </location>
</feature>
<accession>A0A8S4FZ24</accession>
<organism evidence="3 4">
    <name type="scientific">Plutella xylostella</name>
    <name type="common">Diamondback moth</name>
    <name type="synonym">Plutella maculipennis</name>
    <dbReference type="NCBI Taxonomy" id="51655"/>
    <lineage>
        <taxon>Eukaryota</taxon>
        <taxon>Metazoa</taxon>
        <taxon>Ecdysozoa</taxon>
        <taxon>Arthropoda</taxon>
        <taxon>Hexapoda</taxon>
        <taxon>Insecta</taxon>
        <taxon>Pterygota</taxon>
        <taxon>Neoptera</taxon>
        <taxon>Endopterygota</taxon>
        <taxon>Lepidoptera</taxon>
        <taxon>Glossata</taxon>
        <taxon>Ditrysia</taxon>
        <taxon>Yponomeutoidea</taxon>
        <taxon>Plutellidae</taxon>
        <taxon>Plutella</taxon>
    </lineage>
</organism>
<dbReference type="AlphaFoldDB" id="A0A8S4FZ24"/>
<feature type="compositionally biased region" description="Polar residues" evidence="1">
    <location>
        <begin position="221"/>
        <end position="231"/>
    </location>
</feature>
<evidence type="ECO:0000259" key="2">
    <source>
        <dbReference type="Pfam" id="PF10545"/>
    </source>
</evidence>
<feature type="region of interest" description="Disordered" evidence="1">
    <location>
        <begin position="219"/>
        <end position="292"/>
    </location>
</feature>
<reference evidence="3" key="1">
    <citation type="submission" date="2020-11" db="EMBL/GenBank/DDBJ databases">
        <authorList>
            <person name="Whiteford S."/>
        </authorList>
    </citation>
    <scope>NUCLEOTIDE SEQUENCE</scope>
</reference>
<keyword evidence="4" id="KW-1185">Reference proteome</keyword>
<feature type="compositionally biased region" description="Basic and acidic residues" evidence="1">
    <location>
        <begin position="238"/>
        <end position="250"/>
    </location>
</feature>
<dbReference type="Pfam" id="PF10545">
    <property type="entry name" value="MADF_DNA_bdg"/>
    <property type="match status" value="1"/>
</dbReference>